<evidence type="ECO:0000256" key="6">
    <source>
        <dbReference type="ARBA" id="ARBA00022776"/>
    </source>
</evidence>
<keyword evidence="10 14" id="KW-0505">Motor protein</keyword>
<evidence type="ECO:0000256" key="11">
    <source>
        <dbReference type="ARBA" id="ARBA00023212"/>
    </source>
</evidence>
<dbReference type="GO" id="GO:0007019">
    <property type="term" value="P:microtubule depolymerization"/>
    <property type="evidence" value="ECO:0007669"/>
    <property type="project" value="TreeGrafter"/>
</dbReference>
<dbReference type="GO" id="GO:0000922">
    <property type="term" value="C:spindle pole"/>
    <property type="evidence" value="ECO:0007669"/>
    <property type="project" value="UniProtKB-SubCell"/>
</dbReference>
<dbReference type="InterPro" id="IPR054473">
    <property type="entry name" value="KIF2A-like_N"/>
</dbReference>
<reference evidence="19" key="1">
    <citation type="journal article" date="2023" name="G3 (Bethesda)">
        <title>Whole genome assemblies of Zophobas morio and Tenebrio molitor.</title>
        <authorList>
            <person name="Kaur S."/>
            <person name="Stinson S.A."/>
            <person name="diCenzo G.C."/>
        </authorList>
    </citation>
    <scope>NUCLEOTIDE SEQUENCE</scope>
    <source>
        <strain evidence="19">QUZm001</strain>
    </source>
</reference>
<evidence type="ECO:0000313" key="20">
    <source>
        <dbReference type="Proteomes" id="UP001168821"/>
    </source>
</evidence>
<dbReference type="PROSITE" id="PS00411">
    <property type="entry name" value="KINESIN_MOTOR_1"/>
    <property type="match status" value="1"/>
</dbReference>
<evidence type="ECO:0000256" key="1">
    <source>
        <dbReference type="ARBA" id="ARBA00004647"/>
    </source>
</evidence>
<evidence type="ECO:0000256" key="17">
    <source>
        <dbReference type="SAM" id="MobiDB-lite"/>
    </source>
</evidence>
<keyword evidence="9 16" id="KW-0175">Coiled coil</keyword>
<dbReference type="GO" id="GO:0008017">
    <property type="term" value="F:microtubule binding"/>
    <property type="evidence" value="ECO:0007669"/>
    <property type="project" value="InterPro"/>
</dbReference>
<dbReference type="InterPro" id="IPR027417">
    <property type="entry name" value="P-loop_NTPase"/>
</dbReference>
<evidence type="ECO:0000256" key="3">
    <source>
        <dbReference type="ARBA" id="ARBA00022618"/>
    </source>
</evidence>
<name>A0AA38IFY8_9CUCU</name>
<dbReference type="Pfam" id="PF22923">
    <property type="entry name" value="KIF2A-like_1st"/>
    <property type="match status" value="1"/>
</dbReference>
<dbReference type="GO" id="GO:0007059">
    <property type="term" value="P:chromosome segregation"/>
    <property type="evidence" value="ECO:0007669"/>
    <property type="project" value="UniProtKB-KW"/>
</dbReference>
<dbReference type="CDD" id="cd01367">
    <property type="entry name" value="KISc_KIF2_like"/>
    <property type="match status" value="1"/>
</dbReference>
<evidence type="ECO:0000259" key="18">
    <source>
        <dbReference type="PROSITE" id="PS50067"/>
    </source>
</evidence>
<dbReference type="FunFam" id="3.40.850.10:FF:000012">
    <property type="entry name" value="Kinesin-like protein"/>
    <property type="match status" value="1"/>
</dbReference>
<organism evidence="19 20">
    <name type="scientific">Zophobas morio</name>
    <dbReference type="NCBI Taxonomy" id="2755281"/>
    <lineage>
        <taxon>Eukaryota</taxon>
        <taxon>Metazoa</taxon>
        <taxon>Ecdysozoa</taxon>
        <taxon>Arthropoda</taxon>
        <taxon>Hexapoda</taxon>
        <taxon>Insecta</taxon>
        <taxon>Pterygota</taxon>
        <taxon>Neoptera</taxon>
        <taxon>Endopterygota</taxon>
        <taxon>Coleoptera</taxon>
        <taxon>Polyphaga</taxon>
        <taxon>Cucujiformia</taxon>
        <taxon>Tenebrionidae</taxon>
        <taxon>Zophobas</taxon>
    </lineage>
</organism>
<proteinExistence type="inferred from homology"/>
<evidence type="ECO:0000256" key="16">
    <source>
        <dbReference type="SAM" id="Coils"/>
    </source>
</evidence>
<dbReference type="GO" id="GO:0005524">
    <property type="term" value="F:ATP binding"/>
    <property type="evidence" value="ECO:0007669"/>
    <property type="project" value="UniProtKB-UniRule"/>
</dbReference>
<keyword evidence="12" id="KW-0131">Cell cycle</keyword>
<evidence type="ECO:0000256" key="2">
    <source>
        <dbReference type="ARBA" id="ARBA00022490"/>
    </source>
</evidence>
<dbReference type="GO" id="GO:0005828">
    <property type="term" value="C:kinetochore microtubule"/>
    <property type="evidence" value="ECO:0007669"/>
    <property type="project" value="UniProtKB-ARBA"/>
</dbReference>
<evidence type="ECO:0000256" key="12">
    <source>
        <dbReference type="ARBA" id="ARBA00023306"/>
    </source>
</evidence>
<comment type="caution">
    <text evidence="19">The sequence shown here is derived from an EMBL/GenBank/DDBJ whole genome shotgun (WGS) entry which is preliminary data.</text>
</comment>
<keyword evidence="4 15" id="KW-0493">Microtubule</keyword>
<keyword evidence="20" id="KW-1185">Reference proteome</keyword>
<dbReference type="EMBL" id="JALNTZ010000004">
    <property type="protein sequence ID" value="KAJ3654496.1"/>
    <property type="molecule type" value="Genomic_DNA"/>
</dbReference>
<keyword evidence="11" id="KW-0206">Cytoskeleton</keyword>
<dbReference type="PRINTS" id="PR00380">
    <property type="entry name" value="KINESINHEAVY"/>
</dbReference>
<dbReference type="Proteomes" id="UP001168821">
    <property type="component" value="Unassembled WGS sequence"/>
</dbReference>
<comment type="subcellular location">
    <subcellularLocation>
        <location evidence="1">Cytoplasm</location>
        <location evidence="1">Cytoskeleton</location>
        <location evidence="1">Spindle pole</location>
    </subcellularLocation>
</comment>
<protein>
    <recommendedName>
        <fullName evidence="15">Kinesin-like protein</fullName>
    </recommendedName>
</protein>
<feature type="compositionally biased region" description="Polar residues" evidence="17">
    <location>
        <begin position="176"/>
        <end position="189"/>
    </location>
</feature>
<evidence type="ECO:0000256" key="7">
    <source>
        <dbReference type="ARBA" id="ARBA00022829"/>
    </source>
</evidence>
<evidence type="ECO:0000256" key="4">
    <source>
        <dbReference type="ARBA" id="ARBA00022701"/>
    </source>
</evidence>
<dbReference type="GO" id="GO:0007018">
    <property type="term" value="P:microtubule-based movement"/>
    <property type="evidence" value="ECO:0007669"/>
    <property type="project" value="InterPro"/>
</dbReference>
<dbReference type="GO" id="GO:0051301">
    <property type="term" value="P:cell division"/>
    <property type="evidence" value="ECO:0007669"/>
    <property type="project" value="UniProtKB-KW"/>
</dbReference>
<feature type="coiled-coil region" evidence="16">
    <location>
        <begin position="218"/>
        <end position="245"/>
    </location>
</feature>
<dbReference type="InterPro" id="IPR001752">
    <property type="entry name" value="Kinesin_motor_dom"/>
</dbReference>
<dbReference type="PANTHER" id="PTHR47971:SF8">
    <property type="entry name" value="KINESIN-LIKE PROTEIN"/>
    <property type="match status" value="1"/>
</dbReference>
<dbReference type="InterPro" id="IPR027640">
    <property type="entry name" value="Kinesin-like_fam"/>
</dbReference>
<keyword evidence="3" id="KW-0132">Cell division</keyword>
<keyword evidence="8 14" id="KW-0067">ATP-binding</keyword>
<dbReference type="GO" id="GO:0003777">
    <property type="term" value="F:microtubule motor activity"/>
    <property type="evidence" value="ECO:0007669"/>
    <property type="project" value="InterPro"/>
</dbReference>
<keyword evidence="5 14" id="KW-0547">Nucleotide-binding</keyword>
<feature type="binding site" evidence="14">
    <location>
        <begin position="372"/>
        <end position="379"/>
    </location>
    <ligand>
        <name>ATP</name>
        <dbReference type="ChEBI" id="CHEBI:30616"/>
    </ligand>
</feature>
<feature type="coiled-coil region" evidence="16">
    <location>
        <begin position="660"/>
        <end position="687"/>
    </location>
</feature>
<dbReference type="SMART" id="SM00129">
    <property type="entry name" value="KISc"/>
    <property type="match status" value="1"/>
</dbReference>
<keyword evidence="6" id="KW-0498">Mitosis</keyword>
<keyword evidence="7" id="KW-0159">Chromosome partition</keyword>
<sequence>MSTLRLFGVLSKISRTNISFSRAAQIRCMASQERKHAKLKVVDNVGVIVLDSPGVKVIRVNKILIFAFISKMNGKVLEVGSTINIERSDGRIHAAIVASINYDLDIVGVEWFEAGETKGKEIEFQCVTTLNPHLCSIVKPEIQRFTESTSEITLANKTKKRQSIAVFNNRVKSSKSRMTQDNLSCGQKSKNSHKSKGPQTSRSVIEHISHPYEGSVVKKIGKMEVDRMERRKKQAECKAEKVELNKKNAHNPHWELNQMISDYCKKLHFQPLTMDDVIEDRLITVCVRKRPLNKGEHDKKEVDVITVPSKNQLIVHEPKSKVDLTKYLDNHLFKFDYTFDENCSNDVVYRYTAQPLIKTIFEGGFATCFAYGQTGSGKTYTMSGDVSRNNLNKGIYAMAATDIFHLIASPKYKHLNLIVTCSFFEIYSRKVLDLLNHKADLKILEDGRQQVQVVGLTETVVSTVGEVLALITEGTTARTSGQTSANENSSRSHAIFQMYLRPCKKFNSIHGKFSLIDLAGNERGADTLSSTKTTRMEGGEINKSLLALKECIRALGRKKAHLPFRLSKLTQVLRDSFIGTNSKTCMIAMVSPGVSSCENTLNTLRYADRVKELGGGDLQHLTTINEKNEIISFSSEEEMFKQSNFMDDYEELKVVKEQVAMSHREAIDKLQEAMKEAKHLVKSIENDPEKYCRHFEEFIDDTVAFLLNVKNSVIEYKMKLSVLD</sequence>
<keyword evidence="2" id="KW-0963">Cytoplasm</keyword>
<dbReference type="SUPFAM" id="SSF52540">
    <property type="entry name" value="P-loop containing nucleoside triphosphate hydrolases"/>
    <property type="match status" value="1"/>
</dbReference>
<accession>A0AA38IFY8</accession>
<evidence type="ECO:0000256" key="9">
    <source>
        <dbReference type="ARBA" id="ARBA00023054"/>
    </source>
</evidence>
<evidence type="ECO:0000256" key="14">
    <source>
        <dbReference type="PROSITE-ProRule" id="PRU00283"/>
    </source>
</evidence>
<dbReference type="AlphaFoldDB" id="A0AA38IFY8"/>
<evidence type="ECO:0000256" key="5">
    <source>
        <dbReference type="ARBA" id="ARBA00022741"/>
    </source>
</evidence>
<gene>
    <name evidence="19" type="ORF">Zmor_013681</name>
</gene>
<dbReference type="PANTHER" id="PTHR47971">
    <property type="entry name" value="KINESIN-RELATED PROTEIN 6"/>
    <property type="match status" value="1"/>
</dbReference>
<dbReference type="InterPro" id="IPR019821">
    <property type="entry name" value="Kinesin_motor_CS"/>
</dbReference>
<evidence type="ECO:0000256" key="13">
    <source>
        <dbReference type="ARBA" id="ARBA00061030"/>
    </source>
</evidence>
<dbReference type="InterPro" id="IPR036961">
    <property type="entry name" value="Kinesin_motor_dom_sf"/>
</dbReference>
<comment type="similarity">
    <text evidence="13">Belongs to the TRAFAC class myosin-kinesin ATPase superfamily. Kinesin family. KIN-13 subfamily.</text>
</comment>
<feature type="region of interest" description="Disordered" evidence="17">
    <location>
        <begin position="172"/>
        <end position="203"/>
    </location>
</feature>
<evidence type="ECO:0000313" key="19">
    <source>
        <dbReference type="EMBL" id="KAJ3654496.1"/>
    </source>
</evidence>
<evidence type="ECO:0000256" key="10">
    <source>
        <dbReference type="ARBA" id="ARBA00023175"/>
    </source>
</evidence>
<evidence type="ECO:0000256" key="15">
    <source>
        <dbReference type="RuleBase" id="RU000394"/>
    </source>
</evidence>
<dbReference type="Gene3D" id="3.40.850.10">
    <property type="entry name" value="Kinesin motor domain"/>
    <property type="match status" value="1"/>
</dbReference>
<dbReference type="Pfam" id="PF00225">
    <property type="entry name" value="Kinesin"/>
    <property type="match status" value="1"/>
</dbReference>
<evidence type="ECO:0000256" key="8">
    <source>
        <dbReference type="ARBA" id="ARBA00022840"/>
    </source>
</evidence>
<dbReference type="PROSITE" id="PS50067">
    <property type="entry name" value="KINESIN_MOTOR_2"/>
    <property type="match status" value="1"/>
</dbReference>
<feature type="domain" description="Kinesin motor" evidence="18">
    <location>
        <begin position="282"/>
        <end position="613"/>
    </location>
</feature>